<evidence type="ECO:0000256" key="1">
    <source>
        <dbReference type="SAM" id="Phobius"/>
    </source>
</evidence>
<evidence type="ECO:0000259" key="2">
    <source>
        <dbReference type="Pfam" id="PF04471"/>
    </source>
</evidence>
<dbReference type="Pfam" id="PF04471">
    <property type="entry name" value="Mrr_cat"/>
    <property type="match status" value="1"/>
</dbReference>
<protein>
    <submittedName>
        <fullName evidence="3">Restriction endonuclease</fullName>
    </submittedName>
</protein>
<name>A0A399E897_9DEIN</name>
<sequence>MEHEPLFEPDSDITRRLEKLDGEGLELYVADLLSMFRPLGWKVYVTKRSRDMGGDLVLDNPDGIRYVIQAKHRQDDEKVIGLSAVQQAVAAKAAYGAHHSIAMSNAVDFSEPAKRLAAYNKTILWTKHELQKLYFASIYRDEKLLQEIGLELGKPASLPKPQSTFELVPHIPSPESVFASQLGQQAEQKTLPLEVRPRFTSDAPKSKSRFLFWAPAFLVALLAAIAIFGLKRVWVASEQPSPEDVVIGYDRAYRHALNTNDTSQLFEYAAQELISARVQPWIDRRARRGCILFTVEKEPMRVLGIDVRGDVATATVRKSWKQTLVCPGQQDQVKTDGPFEMRYVLKKSDGWKIVESGGN</sequence>
<dbReference type="SUPFAM" id="SSF52980">
    <property type="entry name" value="Restriction endonuclease-like"/>
    <property type="match status" value="1"/>
</dbReference>
<dbReference type="AlphaFoldDB" id="A0A399E897"/>
<organism evidence="3 4">
    <name type="scientific">Meiothermus taiwanensis</name>
    <dbReference type="NCBI Taxonomy" id="172827"/>
    <lineage>
        <taxon>Bacteria</taxon>
        <taxon>Thermotogati</taxon>
        <taxon>Deinococcota</taxon>
        <taxon>Deinococci</taxon>
        <taxon>Thermales</taxon>
        <taxon>Thermaceae</taxon>
        <taxon>Meiothermus</taxon>
    </lineage>
</organism>
<dbReference type="PANTHER" id="PTHR30015">
    <property type="entry name" value="MRR RESTRICTION SYSTEM PROTEIN"/>
    <property type="match status" value="1"/>
</dbReference>
<dbReference type="InterPro" id="IPR007560">
    <property type="entry name" value="Restrct_endonuc_IV_Mrr"/>
</dbReference>
<keyword evidence="3" id="KW-0255">Endonuclease</keyword>
<dbReference type="GO" id="GO:0015666">
    <property type="term" value="F:restriction endodeoxyribonuclease activity"/>
    <property type="evidence" value="ECO:0007669"/>
    <property type="project" value="TreeGrafter"/>
</dbReference>
<evidence type="ECO:0000313" key="3">
    <source>
        <dbReference type="EMBL" id="RIH79020.1"/>
    </source>
</evidence>
<feature type="domain" description="Restriction endonuclease type IV Mrr" evidence="2">
    <location>
        <begin position="17"/>
        <end position="133"/>
    </location>
</feature>
<reference evidence="3 4" key="1">
    <citation type="submission" date="2018-08" db="EMBL/GenBank/DDBJ databases">
        <title>Meiothermus cateniformans JCM 15151 genome sequencing project.</title>
        <authorList>
            <person name="Da Costa M.S."/>
            <person name="Albuquerque L."/>
            <person name="Raposo P."/>
            <person name="Froufe H.J.C."/>
            <person name="Barroso C.S."/>
            <person name="Egas C."/>
        </authorList>
    </citation>
    <scope>NUCLEOTIDE SEQUENCE [LARGE SCALE GENOMIC DNA]</scope>
    <source>
        <strain evidence="3 4">JCM 15151</strain>
    </source>
</reference>
<keyword evidence="3" id="KW-0540">Nuclease</keyword>
<dbReference type="Gene3D" id="3.40.1350.10">
    <property type="match status" value="1"/>
</dbReference>
<keyword evidence="3" id="KW-0378">Hydrolase</keyword>
<dbReference type="Proteomes" id="UP000266089">
    <property type="component" value="Unassembled WGS sequence"/>
</dbReference>
<dbReference type="PANTHER" id="PTHR30015:SF6">
    <property type="entry name" value="SLL1429 PROTEIN"/>
    <property type="match status" value="1"/>
</dbReference>
<dbReference type="InterPro" id="IPR052906">
    <property type="entry name" value="Type_IV_Methyl-Rstrct_Enzyme"/>
</dbReference>
<accession>A0A399E897</accession>
<evidence type="ECO:0000313" key="4">
    <source>
        <dbReference type="Proteomes" id="UP000266089"/>
    </source>
</evidence>
<dbReference type="GO" id="GO:0009307">
    <property type="term" value="P:DNA restriction-modification system"/>
    <property type="evidence" value="ECO:0007669"/>
    <property type="project" value="InterPro"/>
</dbReference>
<dbReference type="InterPro" id="IPR011335">
    <property type="entry name" value="Restrct_endonuc-II-like"/>
</dbReference>
<gene>
    <name evidence="3" type="ORF">Mcate_00533</name>
</gene>
<comment type="caution">
    <text evidence="3">The sequence shown here is derived from an EMBL/GenBank/DDBJ whole genome shotgun (WGS) entry which is preliminary data.</text>
</comment>
<proteinExistence type="predicted"/>
<feature type="transmembrane region" description="Helical" evidence="1">
    <location>
        <begin position="210"/>
        <end position="230"/>
    </location>
</feature>
<keyword evidence="1" id="KW-0812">Transmembrane</keyword>
<dbReference type="OrthoDB" id="27021at2"/>
<dbReference type="GO" id="GO:0003677">
    <property type="term" value="F:DNA binding"/>
    <property type="evidence" value="ECO:0007669"/>
    <property type="project" value="InterPro"/>
</dbReference>
<dbReference type="InterPro" id="IPR011856">
    <property type="entry name" value="tRNA_endonuc-like_dom_sf"/>
</dbReference>
<keyword evidence="1" id="KW-1133">Transmembrane helix</keyword>
<keyword evidence="1" id="KW-0472">Membrane</keyword>
<dbReference type="EMBL" id="QWKX01000009">
    <property type="protein sequence ID" value="RIH79020.1"/>
    <property type="molecule type" value="Genomic_DNA"/>
</dbReference>
<dbReference type="RefSeq" id="WP_036197253.1">
    <property type="nucleotide sequence ID" value="NZ_JBHSXZ010000028.1"/>
</dbReference>